<comment type="caution">
    <text evidence="6">Lacks conserved residue(s) required for the propagation of feature annotation.</text>
</comment>
<keyword evidence="6" id="KW-0963">Cytoplasm</keyword>
<feature type="binding site" evidence="6">
    <location>
        <position position="240"/>
    </location>
    <ligand>
        <name>K(+)</name>
        <dbReference type="ChEBI" id="CHEBI:29103"/>
    </ligand>
</feature>
<dbReference type="InterPro" id="IPR018948">
    <property type="entry name" value="GTP-bd_TrmE_N"/>
</dbReference>
<dbReference type="CDD" id="cd04164">
    <property type="entry name" value="trmE"/>
    <property type="match status" value="1"/>
</dbReference>
<feature type="binding site" evidence="6">
    <location>
        <begin position="240"/>
        <end position="246"/>
    </location>
    <ligand>
        <name>GTP</name>
        <dbReference type="ChEBI" id="CHEBI:37565"/>
    </ligand>
</feature>
<keyword evidence="6" id="KW-0479">Metal-binding</keyword>
<feature type="binding site" evidence="6">
    <location>
        <position position="242"/>
    </location>
    <ligand>
        <name>K(+)</name>
        <dbReference type="ChEBI" id="CHEBI:29103"/>
    </ligand>
</feature>
<dbReference type="RefSeq" id="WP_255328275.1">
    <property type="nucleotide sequence ID" value="NZ_JAKZEU010000001.1"/>
</dbReference>
<dbReference type="NCBIfam" id="TIGR00450">
    <property type="entry name" value="mnmE_trmE_thdF"/>
    <property type="match status" value="1"/>
</dbReference>
<accession>A0ABT1MM08</accession>
<evidence type="ECO:0000313" key="9">
    <source>
        <dbReference type="EMBL" id="MCQ0969329.1"/>
    </source>
</evidence>
<keyword evidence="10" id="KW-1185">Reference proteome</keyword>
<proteinExistence type="inferred from homology"/>
<protein>
    <recommendedName>
        <fullName evidence="6">tRNA modification GTPase MnmE</fullName>
        <ecNumber evidence="6">3.6.-.-</ecNumber>
    </recommendedName>
</protein>
<gene>
    <name evidence="6 9" type="primary">mnmE</name>
    <name evidence="6" type="synonym">trmE</name>
    <name evidence="9" type="ORF">MLD63_02610</name>
</gene>
<evidence type="ECO:0000256" key="4">
    <source>
        <dbReference type="ARBA" id="ARBA00022958"/>
    </source>
</evidence>
<evidence type="ECO:0000256" key="7">
    <source>
        <dbReference type="RuleBase" id="RU003313"/>
    </source>
</evidence>
<dbReference type="NCBIfam" id="TIGR00231">
    <property type="entry name" value="small_GTP"/>
    <property type="match status" value="1"/>
</dbReference>
<comment type="subcellular location">
    <subcellularLocation>
        <location evidence="6">Cytoplasm</location>
    </subcellularLocation>
</comment>
<dbReference type="InterPro" id="IPR031168">
    <property type="entry name" value="G_TrmE"/>
</dbReference>
<dbReference type="InterPro" id="IPR027368">
    <property type="entry name" value="MnmE_dom2"/>
</dbReference>
<feature type="binding site" evidence="6">
    <location>
        <position position="225"/>
    </location>
    <ligand>
        <name>Mg(2+)</name>
        <dbReference type="ChEBI" id="CHEBI:18420"/>
    </ligand>
</feature>
<dbReference type="PROSITE" id="PS51709">
    <property type="entry name" value="G_TRME"/>
    <property type="match status" value="1"/>
</dbReference>
<dbReference type="Gene3D" id="3.40.50.300">
    <property type="entry name" value="P-loop containing nucleotide triphosphate hydrolases"/>
    <property type="match status" value="1"/>
</dbReference>
<feature type="binding site" evidence="6">
    <location>
        <position position="246"/>
    </location>
    <ligand>
        <name>Mg(2+)</name>
        <dbReference type="ChEBI" id="CHEBI:18420"/>
    </ligand>
</feature>
<dbReference type="InterPro" id="IPR025867">
    <property type="entry name" value="MnmE_helical"/>
</dbReference>
<geneLocation type="plasmid" evidence="9">
    <name>unnamed1</name>
</geneLocation>
<comment type="similarity">
    <text evidence="1 6 7">Belongs to the TRAFAC class TrmE-Era-EngA-EngB-Septin-like GTPase superfamily. TrmE GTPase family.</text>
</comment>
<comment type="function">
    <text evidence="6">Exhibits a very high intrinsic GTPase hydrolysis rate. Involved in the addition of a carboxymethylaminomethyl (cmnm) group at the wobble position (U34) of certain tRNAs, forming tRNA-cmnm(5)s(2)U34.</text>
</comment>
<evidence type="ECO:0000313" key="10">
    <source>
        <dbReference type="Proteomes" id="UP001203945"/>
    </source>
</evidence>
<dbReference type="InterPro" id="IPR027417">
    <property type="entry name" value="P-loop_NTPase"/>
</dbReference>
<dbReference type="Pfam" id="PF01926">
    <property type="entry name" value="MMR_HSR1"/>
    <property type="match status" value="1"/>
</dbReference>
<keyword evidence="6 9" id="KW-0378">Hydrolase</keyword>
<keyword evidence="4 6" id="KW-0630">Potassium</keyword>
<feature type="binding site" evidence="6">
    <location>
        <begin position="221"/>
        <end position="226"/>
    </location>
    <ligand>
        <name>GTP</name>
        <dbReference type="ChEBI" id="CHEBI:37565"/>
    </ligand>
</feature>
<dbReference type="NCBIfam" id="NF003661">
    <property type="entry name" value="PRK05291.1-3"/>
    <property type="match status" value="1"/>
</dbReference>
<keyword evidence="5 6" id="KW-0342">GTP-binding</keyword>
<evidence type="ECO:0000256" key="5">
    <source>
        <dbReference type="ARBA" id="ARBA00023134"/>
    </source>
</evidence>
<evidence type="ECO:0000256" key="2">
    <source>
        <dbReference type="ARBA" id="ARBA00022694"/>
    </source>
</evidence>
<comment type="subunit">
    <text evidence="6">Homodimer. Heterotetramer of two MnmE and two MnmG subunits.</text>
</comment>
<organism evidence="9 10">
    <name type="scientific">Paracoccus albicereus</name>
    <dbReference type="NCBI Taxonomy" id="2922394"/>
    <lineage>
        <taxon>Bacteria</taxon>
        <taxon>Pseudomonadati</taxon>
        <taxon>Pseudomonadota</taxon>
        <taxon>Alphaproteobacteria</taxon>
        <taxon>Rhodobacterales</taxon>
        <taxon>Paracoccaceae</taxon>
        <taxon>Paracoccus</taxon>
    </lineage>
</organism>
<dbReference type="InterPro" id="IPR005225">
    <property type="entry name" value="Small_GTP-bd"/>
</dbReference>
<dbReference type="SUPFAM" id="SSF52540">
    <property type="entry name" value="P-loop containing nucleoside triphosphate hydrolases"/>
    <property type="match status" value="1"/>
</dbReference>
<dbReference type="Pfam" id="PF10396">
    <property type="entry name" value="TrmE_N"/>
    <property type="match status" value="1"/>
</dbReference>
<keyword evidence="3 6" id="KW-0547">Nucleotide-binding</keyword>
<dbReference type="InterPro" id="IPR027266">
    <property type="entry name" value="TrmE/GcvT-like"/>
</dbReference>
<evidence type="ECO:0000259" key="8">
    <source>
        <dbReference type="PROSITE" id="PS51709"/>
    </source>
</evidence>
<dbReference type="EMBL" id="JAKZEU010000001">
    <property type="protein sequence ID" value="MCQ0969329.1"/>
    <property type="molecule type" value="Genomic_DNA"/>
</dbReference>
<evidence type="ECO:0000256" key="1">
    <source>
        <dbReference type="ARBA" id="ARBA00011043"/>
    </source>
</evidence>
<evidence type="ECO:0000256" key="3">
    <source>
        <dbReference type="ARBA" id="ARBA00022741"/>
    </source>
</evidence>
<dbReference type="HAMAP" id="MF_00379">
    <property type="entry name" value="GTPase_MnmE"/>
    <property type="match status" value="1"/>
</dbReference>
<feature type="binding site" evidence="6">
    <location>
        <begin position="265"/>
        <end position="268"/>
    </location>
    <ligand>
        <name>GTP</name>
        <dbReference type="ChEBI" id="CHEBI:37565"/>
    </ligand>
</feature>
<dbReference type="SUPFAM" id="SSF116878">
    <property type="entry name" value="TrmE connector domain"/>
    <property type="match status" value="1"/>
</dbReference>
<feature type="binding site" evidence="6">
    <location>
        <position position="245"/>
    </location>
    <ligand>
        <name>K(+)</name>
        <dbReference type="ChEBI" id="CHEBI:29103"/>
    </ligand>
</feature>
<dbReference type="CDD" id="cd14858">
    <property type="entry name" value="TrmE_N"/>
    <property type="match status" value="1"/>
</dbReference>
<dbReference type="GO" id="GO:0016787">
    <property type="term" value="F:hydrolase activity"/>
    <property type="evidence" value="ECO:0007669"/>
    <property type="project" value="UniProtKB-KW"/>
</dbReference>
<dbReference type="EC" id="3.6.-.-" evidence="6"/>
<evidence type="ECO:0000256" key="6">
    <source>
        <dbReference type="HAMAP-Rule" id="MF_00379"/>
    </source>
</evidence>
<comment type="cofactor">
    <cofactor evidence="6">
        <name>K(+)</name>
        <dbReference type="ChEBI" id="CHEBI:29103"/>
    </cofactor>
    <text evidence="6">Binds 1 potassium ion per subunit.</text>
</comment>
<dbReference type="PANTHER" id="PTHR42714">
    <property type="entry name" value="TRNA MODIFICATION GTPASE GTPBP3"/>
    <property type="match status" value="1"/>
</dbReference>
<dbReference type="InterPro" id="IPR006073">
    <property type="entry name" value="GTP-bd"/>
</dbReference>
<dbReference type="Pfam" id="PF12631">
    <property type="entry name" value="MnmE_helical"/>
    <property type="match status" value="1"/>
</dbReference>
<dbReference type="Gene3D" id="3.30.1360.120">
    <property type="entry name" value="Probable tRNA modification gtpase trme, domain 1"/>
    <property type="match status" value="1"/>
</dbReference>
<dbReference type="PANTHER" id="PTHR42714:SF2">
    <property type="entry name" value="TRNA MODIFICATION GTPASE GTPBP3, MITOCHONDRIAL"/>
    <property type="match status" value="1"/>
</dbReference>
<feature type="domain" description="TrmE-type G" evidence="8">
    <location>
        <begin position="211"/>
        <end position="350"/>
    </location>
</feature>
<comment type="caution">
    <text evidence="9">The sequence shown here is derived from an EMBL/GenBank/DDBJ whole genome shotgun (WGS) entry which is preliminary data.</text>
</comment>
<dbReference type="PRINTS" id="PR00326">
    <property type="entry name" value="GTP1OBG"/>
</dbReference>
<reference evidence="9 10" key="1">
    <citation type="submission" date="2022-03" db="EMBL/GenBank/DDBJ databases">
        <authorList>
            <person name="He Y."/>
        </authorList>
    </citation>
    <scope>NUCLEOTIDE SEQUENCE [LARGE SCALE GENOMIC DNA]</scope>
    <source>
        <strain evidence="9 10">TK19116</strain>
        <plasmid evidence="9">unnamed1</plasmid>
    </source>
</reference>
<feature type="binding site" evidence="6">
    <location>
        <position position="221"/>
    </location>
    <ligand>
        <name>K(+)</name>
        <dbReference type="ChEBI" id="CHEBI:29103"/>
    </ligand>
</feature>
<sequence length="421" mass="45327">MDTIFAEATPPGRGGVSIIRISGPEARRVAETLSGALLEPRRAYHRAIREGQEVLDDALVTWFEAGASFTGEESAELNLHGAPVVVARVGQALRKMGLRRAEAGEFTRRAFLNGCIDLSQAEGFADLLAAETESQRRQAVQTASGALSRRVAHWRAMLVEAGALIESSVDFADEEVPEDVPPRVYELIDQLREELDREIAGHPAAERLRTGFDVAIVGPPNAGKSSLINAIARREVAIVSAVAGTTRDVIELRTDLDGLAVTFLDTAGLRVTADEVEAIGVERARIRAEEADLRIHLSEDGQHDATLVRDDDLLVRTKADLLERDDGLSLSALTGTGITELLTSVRSLLSARVAHAGLLTHQRQADALSDARGALDAAEDLAPELLAEAVRRASHSLDLLVGRIAPDDYLDHIFTAFCIGK</sequence>
<keyword evidence="9" id="KW-0614">Plasmid</keyword>
<name>A0ABT1MM08_9RHOB</name>
<dbReference type="InterPro" id="IPR004520">
    <property type="entry name" value="GTPase_MnmE"/>
</dbReference>
<keyword evidence="2 6" id="KW-0819">tRNA processing</keyword>
<keyword evidence="6" id="KW-0460">Magnesium</keyword>
<dbReference type="Gene3D" id="1.20.120.430">
    <property type="entry name" value="tRNA modification GTPase MnmE domain 2"/>
    <property type="match status" value="1"/>
</dbReference>
<dbReference type="Proteomes" id="UP001203945">
    <property type="component" value="Unassembled WGS sequence"/>
</dbReference>